<dbReference type="SUPFAM" id="SSF53474">
    <property type="entry name" value="alpha/beta-Hydrolases"/>
    <property type="match status" value="1"/>
</dbReference>
<organism evidence="2 3">
    <name type="scientific">Pseudonocardia spirodelae</name>
    <dbReference type="NCBI Taxonomy" id="3133431"/>
    <lineage>
        <taxon>Bacteria</taxon>
        <taxon>Bacillati</taxon>
        <taxon>Actinomycetota</taxon>
        <taxon>Actinomycetes</taxon>
        <taxon>Pseudonocardiales</taxon>
        <taxon>Pseudonocardiaceae</taxon>
        <taxon>Pseudonocardia</taxon>
    </lineage>
</organism>
<proteinExistence type="predicted"/>
<accession>A0ABU8T6Y0</accession>
<dbReference type="Proteomes" id="UP001364211">
    <property type="component" value="Unassembled WGS sequence"/>
</dbReference>
<feature type="domain" description="AB hydrolase-1" evidence="1">
    <location>
        <begin position="63"/>
        <end position="240"/>
    </location>
</feature>
<evidence type="ECO:0000313" key="3">
    <source>
        <dbReference type="Proteomes" id="UP001364211"/>
    </source>
</evidence>
<evidence type="ECO:0000313" key="2">
    <source>
        <dbReference type="EMBL" id="MEJ8279140.1"/>
    </source>
</evidence>
<dbReference type="InterPro" id="IPR000073">
    <property type="entry name" value="AB_hydrolase_1"/>
</dbReference>
<keyword evidence="3" id="KW-1185">Reference proteome</keyword>
<dbReference type="RefSeq" id="WP_340288175.1">
    <property type="nucleotide sequence ID" value="NZ_JBBJUP010000006.1"/>
</dbReference>
<dbReference type="Pfam" id="PF12697">
    <property type="entry name" value="Abhydrolase_6"/>
    <property type="match status" value="1"/>
</dbReference>
<dbReference type="Gene3D" id="3.40.50.1820">
    <property type="entry name" value="alpha/beta hydrolase"/>
    <property type="match status" value="1"/>
</dbReference>
<dbReference type="GO" id="GO:0016787">
    <property type="term" value="F:hydrolase activity"/>
    <property type="evidence" value="ECO:0007669"/>
    <property type="project" value="UniProtKB-KW"/>
</dbReference>
<reference evidence="2 3" key="1">
    <citation type="submission" date="2024-03" db="EMBL/GenBank/DDBJ databases">
        <title>Draft genome sequence of Pseudonocardia sp. DW16-2.</title>
        <authorList>
            <person name="Duangmal K."/>
        </authorList>
    </citation>
    <scope>NUCLEOTIDE SEQUENCE [LARGE SCALE GENOMIC DNA]</scope>
    <source>
        <strain evidence="2 3">DW16-2</strain>
    </source>
</reference>
<comment type="caution">
    <text evidence="2">The sequence shown here is derived from an EMBL/GenBank/DDBJ whole genome shotgun (WGS) entry which is preliminary data.</text>
</comment>
<keyword evidence="2" id="KW-0378">Hydrolase</keyword>
<dbReference type="InterPro" id="IPR029058">
    <property type="entry name" value="AB_hydrolase_fold"/>
</dbReference>
<sequence>MPDPSPRLETAGDAHAEPAGVVLVAHGGKSRSTAPARRGLAHLRMLPFAHAVERGGRGHRTDLGSGVAVHMVRYRFKGWNGPAMDAYQDVRWAVGELARRYPGRPVVLVGHSMGGRAVLRAAGAPGVVAVCGLAPWLEGADPVDQLAGRAVLIAHGDRERMTDPAASYAYALRARAVTDRVARFDVLGDGHAMLRRAGDWTSLVRRFALGEIGAEPRDPVITNAMAEPAPAGLRVALEGAHR</sequence>
<name>A0ABU8T6Y0_9PSEU</name>
<dbReference type="EMBL" id="JBBJUP010000006">
    <property type="protein sequence ID" value="MEJ8279140.1"/>
    <property type="molecule type" value="Genomic_DNA"/>
</dbReference>
<evidence type="ECO:0000259" key="1">
    <source>
        <dbReference type="Pfam" id="PF12697"/>
    </source>
</evidence>
<gene>
    <name evidence="2" type="ORF">WJX68_09385</name>
</gene>
<protein>
    <submittedName>
        <fullName evidence="2">Alpha/beta fold hydrolase</fullName>
    </submittedName>
</protein>